<evidence type="ECO:0000313" key="2">
    <source>
        <dbReference type="EnsemblPlants" id="PGSC0003DMT400074080"/>
    </source>
</evidence>
<dbReference type="Proteomes" id="UP000011115">
    <property type="component" value="Unassembled WGS sequence"/>
</dbReference>
<reference evidence="3" key="1">
    <citation type="journal article" date="2011" name="Nature">
        <title>Genome sequence and analysis of the tuber crop potato.</title>
        <authorList>
            <consortium name="The Potato Genome Sequencing Consortium"/>
        </authorList>
    </citation>
    <scope>NUCLEOTIDE SEQUENCE [LARGE SCALE GENOMIC DNA]</scope>
    <source>
        <strain evidence="3">cv. DM1-3 516 R44</strain>
    </source>
</reference>
<feature type="compositionally biased region" description="Polar residues" evidence="1">
    <location>
        <begin position="1"/>
        <end position="10"/>
    </location>
</feature>
<feature type="compositionally biased region" description="Basic and acidic residues" evidence="1">
    <location>
        <begin position="12"/>
        <end position="24"/>
    </location>
</feature>
<sequence length="97" mass="11129">MTTASVSLSNPKGKEKEDEEEKKKEKAKVKKKAKEKEKKVKVVSCDVKQQYPFFRDCGLFVAAYAVFFSDGHKYHLMELVLKPFACDMLHSYGIMGF</sequence>
<evidence type="ECO:0000256" key="1">
    <source>
        <dbReference type="SAM" id="MobiDB-lite"/>
    </source>
</evidence>
<dbReference type="Gene3D" id="3.40.395.10">
    <property type="entry name" value="Adenoviral Proteinase, Chain A"/>
    <property type="match status" value="1"/>
</dbReference>
<organism evidence="2 3">
    <name type="scientific">Solanum tuberosum</name>
    <name type="common">Potato</name>
    <dbReference type="NCBI Taxonomy" id="4113"/>
    <lineage>
        <taxon>Eukaryota</taxon>
        <taxon>Viridiplantae</taxon>
        <taxon>Streptophyta</taxon>
        <taxon>Embryophyta</taxon>
        <taxon>Tracheophyta</taxon>
        <taxon>Spermatophyta</taxon>
        <taxon>Magnoliopsida</taxon>
        <taxon>eudicotyledons</taxon>
        <taxon>Gunneridae</taxon>
        <taxon>Pentapetalae</taxon>
        <taxon>asterids</taxon>
        <taxon>lamiids</taxon>
        <taxon>Solanales</taxon>
        <taxon>Solanaceae</taxon>
        <taxon>Solanoideae</taxon>
        <taxon>Solaneae</taxon>
        <taxon>Solanum</taxon>
    </lineage>
</organism>
<dbReference type="PaxDb" id="4113-PGSC0003DMT400074080"/>
<evidence type="ECO:0000313" key="3">
    <source>
        <dbReference type="Proteomes" id="UP000011115"/>
    </source>
</evidence>
<dbReference type="AlphaFoldDB" id="M1CT41"/>
<keyword evidence="3" id="KW-1185">Reference proteome</keyword>
<dbReference type="Gramene" id="PGSC0003DMT400074080">
    <property type="protein sequence ID" value="PGSC0003DMT400074080"/>
    <property type="gene ID" value="PGSC0003DMG400028790"/>
</dbReference>
<dbReference type="HOGENOM" id="CLU_2350798_0_0_1"/>
<name>M1CT41_SOLTU</name>
<reference evidence="2" key="2">
    <citation type="submission" date="2015-06" db="UniProtKB">
        <authorList>
            <consortium name="EnsemblPlants"/>
        </authorList>
    </citation>
    <scope>IDENTIFICATION</scope>
    <source>
        <strain evidence="2">DM1-3 516 R44</strain>
    </source>
</reference>
<feature type="region of interest" description="Disordered" evidence="1">
    <location>
        <begin position="1"/>
        <end position="32"/>
    </location>
</feature>
<accession>M1CT41</accession>
<evidence type="ECO:0008006" key="4">
    <source>
        <dbReference type="Google" id="ProtNLM"/>
    </source>
</evidence>
<proteinExistence type="predicted"/>
<dbReference type="InParanoid" id="M1CT41"/>
<protein>
    <recommendedName>
        <fullName evidence="4">Ulp1 protease family, C-terminal catalytic domain containing protein</fullName>
    </recommendedName>
</protein>
<dbReference type="EnsemblPlants" id="PGSC0003DMT400074080">
    <property type="protein sequence ID" value="PGSC0003DMT400074080"/>
    <property type="gene ID" value="PGSC0003DMG400028790"/>
</dbReference>